<protein>
    <submittedName>
        <fullName evidence="2">Endonuclease domain-containing protein</fullName>
    </submittedName>
</protein>
<dbReference type="InterPro" id="IPR007569">
    <property type="entry name" value="DUF559"/>
</dbReference>
<dbReference type="PANTHER" id="PTHR38590">
    <property type="entry name" value="BLL0828 PROTEIN"/>
    <property type="match status" value="1"/>
</dbReference>
<dbReference type="OrthoDB" id="9798754at2"/>
<feature type="domain" description="DUF559" evidence="1">
    <location>
        <begin position="4"/>
        <end position="110"/>
    </location>
</feature>
<dbReference type="SUPFAM" id="SSF52980">
    <property type="entry name" value="Restriction endonuclease-like"/>
    <property type="match status" value="1"/>
</dbReference>
<dbReference type="GO" id="GO:0004519">
    <property type="term" value="F:endonuclease activity"/>
    <property type="evidence" value="ECO:0007669"/>
    <property type="project" value="UniProtKB-KW"/>
</dbReference>
<dbReference type="Proteomes" id="UP000034832">
    <property type="component" value="Unassembled WGS sequence"/>
</dbReference>
<evidence type="ECO:0000259" key="1">
    <source>
        <dbReference type="Pfam" id="PF04480"/>
    </source>
</evidence>
<dbReference type="InterPro" id="IPR047216">
    <property type="entry name" value="Endonuclease_DUF559_bact"/>
</dbReference>
<keyword evidence="2" id="KW-0378">Hydrolase</keyword>
<comment type="caution">
    <text evidence="2">The sequence shown here is derived from an EMBL/GenBank/DDBJ whole genome shotgun (WGS) entry which is preliminary data.</text>
</comment>
<accession>A0A4U6BYK6</accession>
<dbReference type="CDD" id="cd01038">
    <property type="entry name" value="Endonuclease_DUF559"/>
    <property type="match status" value="1"/>
</dbReference>
<dbReference type="Gene3D" id="3.40.960.10">
    <property type="entry name" value="VSR Endonuclease"/>
    <property type="match status" value="1"/>
</dbReference>
<organism evidence="2 3">
    <name type="scientific">Afipia massiliensis</name>
    <dbReference type="NCBI Taxonomy" id="211460"/>
    <lineage>
        <taxon>Bacteria</taxon>
        <taxon>Pseudomonadati</taxon>
        <taxon>Pseudomonadota</taxon>
        <taxon>Alphaproteobacteria</taxon>
        <taxon>Hyphomicrobiales</taxon>
        <taxon>Nitrobacteraceae</taxon>
        <taxon>Afipia</taxon>
    </lineage>
</organism>
<keyword evidence="2" id="KW-0540">Nuclease</keyword>
<keyword evidence="2" id="KW-0255">Endonuclease</keyword>
<gene>
    <name evidence="2" type="ORF">YH63_010985</name>
</gene>
<dbReference type="Pfam" id="PF04480">
    <property type="entry name" value="DUF559"/>
    <property type="match status" value="1"/>
</dbReference>
<dbReference type="InterPro" id="IPR011335">
    <property type="entry name" value="Restrct_endonuc-II-like"/>
</dbReference>
<evidence type="ECO:0000313" key="3">
    <source>
        <dbReference type="Proteomes" id="UP000034832"/>
    </source>
</evidence>
<sequence>MGPNENARALRKQLTPQEVKLWVKLRELKTLGFHFRKQSPIGRYIVDFASFRNRLIIEPDGGQHGIHPGRKSDQARDAFLASQGFRVLRFWNSDIDQNLSGVMETVLSTLRTPTPALRADPPHKGEG</sequence>
<keyword evidence="3" id="KW-1185">Reference proteome</keyword>
<dbReference type="AlphaFoldDB" id="A0A4U6BYK6"/>
<name>A0A4U6BYK6_9BRAD</name>
<dbReference type="EMBL" id="LBIA02000001">
    <property type="protein sequence ID" value="TKT73964.1"/>
    <property type="molecule type" value="Genomic_DNA"/>
</dbReference>
<proteinExistence type="predicted"/>
<dbReference type="PANTHER" id="PTHR38590:SF1">
    <property type="entry name" value="BLL0828 PROTEIN"/>
    <property type="match status" value="1"/>
</dbReference>
<evidence type="ECO:0000313" key="2">
    <source>
        <dbReference type="EMBL" id="TKT73964.1"/>
    </source>
</evidence>
<reference evidence="2" key="1">
    <citation type="submission" date="2019-04" db="EMBL/GenBank/DDBJ databases">
        <title>Whole genome sequencing of cave bacteria.</title>
        <authorList>
            <person name="Gan H.M."/>
            <person name="Barton H."/>
            <person name="Savka M.A."/>
        </authorList>
    </citation>
    <scope>NUCLEOTIDE SEQUENCE [LARGE SCALE GENOMIC DNA]</scope>
    <source>
        <strain evidence="2">LC387</strain>
    </source>
</reference>